<evidence type="ECO:0000313" key="1">
    <source>
        <dbReference type="EMBL" id="MET4683706.1"/>
    </source>
</evidence>
<protein>
    <recommendedName>
        <fullName evidence="3">Helix-turn-helix domain-containing protein</fullName>
    </recommendedName>
</protein>
<keyword evidence="2" id="KW-1185">Reference proteome</keyword>
<organism evidence="1 2">
    <name type="scientific">Brevundimonas faecalis</name>
    <dbReference type="NCBI Taxonomy" id="947378"/>
    <lineage>
        <taxon>Bacteria</taxon>
        <taxon>Pseudomonadati</taxon>
        <taxon>Pseudomonadota</taxon>
        <taxon>Alphaproteobacteria</taxon>
        <taxon>Caulobacterales</taxon>
        <taxon>Caulobacteraceae</taxon>
        <taxon>Brevundimonas</taxon>
    </lineage>
</organism>
<dbReference type="Proteomes" id="UP001549313">
    <property type="component" value="Unassembled WGS sequence"/>
</dbReference>
<accession>A0ABV2RAU0</accession>
<name>A0ABV2RAU0_9CAUL</name>
<sequence length="97" mass="10508">MQSRLCHAQAETPSQASDARDLIIRVLSVRKVAQWCDVTESAVHQWIRRGSAAAPVPVKVVPTIARGAVDDGKDFDLGILWPDMRGTTAARFAGGRP</sequence>
<proteinExistence type="predicted"/>
<reference evidence="1 2" key="1">
    <citation type="submission" date="2024-06" db="EMBL/GenBank/DDBJ databases">
        <title>Sorghum-associated microbial communities from plants grown in Nebraska, USA.</title>
        <authorList>
            <person name="Schachtman D."/>
        </authorList>
    </citation>
    <scope>NUCLEOTIDE SEQUENCE [LARGE SCALE GENOMIC DNA]</scope>
    <source>
        <strain evidence="1 2">2814</strain>
    </source>
</reference>
<comment type="caution">
    <text evidence="1">The sequence shown here is derived from an EMBL/GenBank/DDBJ whole genome shotgun (WGS) entry which is preliminary data.</text>
</comment>
<dbReference type="EMBL" id="JBEPTF010000002">
    <property type="protein sequence ID" value="MET4683706.1"/>
    <property type="molecule type" value="Genomic_DNA"/>
</dbReference>
<gene>
    <name evidence="1" type="ORF">ABIE19_001636</name>
</gene>
<evidence type="ECO:0000313" key="2">
    <source>
        <dbReference type="Proteomes" id="UP001549313"/>
    </source>
</evidence>
<evidence type="ECO:0008006" key="3">
    <source>
        <dbReference type="Google" id="ProtNLM"/>
    </source>
</evidence>